<evidence type="ECO:0000313" key="1">
    <source>
        <dbReference type="EMBL" id="QRQ81699.1"/>
    </source>
</evidence>
<keyword evidence="2" id="KW-1185">Reference proteome</keyword>
<accession>A0A892ZLC9</accession>
<protein>
    <submittedName>
        <fullName evidence="1">Uncharacterized protein</fullName>
    </submittedName>
</protein>
<dbReference type="AlphaFoldDB" id="A0A892ZLC9"/>
<sequence>MDYFKNMLWFYAFSYRFTLRFMAARPLTFLCFAHAKRTYGEQSKQKKGDPGCRFGCAKGKAARIFRFRQPEQNSW</sequence>
<proteinExistence type="predicted"/>
<organism evidence="1 2">
    <name type="scientific">Paralysiella testudinis</name>
    <dbReference type="NCBI Taxonomy" id="2809020"/>
    <lineage>
        <taxon>Bacteria</taxon>
        <taxon>Pseudomonadati</taxon>
        <taxon>Pseudomonadota</taxon>
        <taxon>Betaproteobacteria</taxon>
        <taxon>Neisseriales</taxon>
        <taxon>Neisseriaceae</taxon>
        <taxon>Paralysiella</taxon>
    </lineage>
</organism>
<reference evidence="1" key="1">
    <citation type="submission" date="2021-02" db="EMBL/GenBank/DDBJ databases">
        <title>Neisseriaceae sp. 26B isolated from the cloaca of a Common Toad-headed Turtle (Mesoclemmys nasuta).</title>
        <authorList>
            <person name="Spergser J."/>
            <person name="Busse H.-J."/>
        </authorList>
    </citation>
    <scope>NUCLEOTIDE SEQUENCE</scope>
    <source>
        <strain evidence="1">26B</strain>
    </source>
</reference>
<gene>
    <name evidence="1" type="ORF">JQU52_13590</name>
</gene>
<dbReference type="KEGG" id="ptes:JQU52_13590"/>
<dbReference type="EMBL" id="CP069798">
    <property type="protein sequence ID" value="QRQ81699.1"/>
    <property type="molecule type" value="Genomic_DNA"/>
</dbReference>
<dbReference type="RefSeq" id="WP_230338998.1">
    <property type="nucleotide sequence ID" value="NZ_CP069798.1"/>
</dbReference>
<dbReference type="Proteomes" id="UP000653156">
    <property type="component" value="Chromosome"/>
</dbReference>
<name>A0A892ZLC9_9NEIS</name>
<evidence type="ECO:0000313" key="2">
    <source>
        <dbReference type="Proteomes" id="UP000653156"/>
    </source>
</evidence>